<sequence length="114" mass="13065">MFENGRTHIDDAECKRRPSTSINSEIIANVNEYILVNRRITIDEISSELDIFHGNVHKSIVDHLQFHKACARWVSRLFTEEHKGKCFESALAFLQCYQNEGNEILASIVIGDDT</sequence>
<accession>A0A8X6NCM6</accession>
<dbReference type="PANTHER" id="PTHR46060">
    <property type="entry name" value="MARINER MOS1 TRANSPOSASE-LIKE PROTEIN"/>
    <property type="match status" value="1"/>
</dbReference>
<dbReference type="InterPro" id="IPR052709">
    <property type="entry name" value="Transposase-MT_Hybrid"/>
</dbReference>
<protein>
    <submittedName>
        <fullName evidence="1">Histone-lysine N-methyltransferase SETMAR</fullName>
    </submittedName>
</protein>
<organism evidence="1 2">
    <name type="scientific">Nephila pilipes</name>
    <name type="common">Giant wood spider</name>
    <name type="synonym">Nephila maculata</name>
    <dbReference type="NCBI Taxonomy" id="299642"/>
    <lineage>
        <taxon>Eukaryota</taxon>
        <taxon>Metazoa</taxon>
        <taxon>Ecdysozoa</taxon>
        <taxon>Arthropoda</taxon>
        <taxon>Chelicerata</taxon>
        <taxon>Arachnida</taxon>
        <taxon>Araneae</taxon>
        <taxon>Araneomorphae</taxon>
        <taxon>Entelegynae</taxon>
        <taxon>Araneoidea</taxon>
        <taxon>Nephilidae</taxon>
        <taxon>Nephila</taxon>
    </lineage>
</organism>
<name>A0A8X6NCM6_NEPPI</name>
<evidence type="ECO:0000313" key="1">
    <source>
        <dbReference type="EMBL" id="GFT06263.1"/>
    </source>
</evidence>
<dbReference type="PANTHER" id="PTHR46060:SF1">
    <property type="entry name" value="MARINER MOS1 TRANSPOSASE-LIKE PROTEIN"/>
    <property type="match status" value="1"/>
</dbReference>
<keyword evidence="2" id="KW-1185">Reference proteome</keyword>
<proteinExistence type="predicted"/>
<gene>
    <name evidence="1" type="primary">X975_16533</name>
    <name evidence="1" type="ORF">NPIL_12991</name>
</gene>
<evidence type="ECO:0000313" key="2">
    <source>
        <dbReference type="Proteomes" id="UP000887013"/>
    </source>
</evidence>
<reference evidence="1" key="1">
    <citation type="submission" date="2020-08" db="EMBL/GenBank/DDBJ databases">
        <title>Multicomponent nature underlies the extraordinary mechanical properties of spider dragline silk.</title>
        <authorList>
            <person name="Kono N."/>
            <person name="Nakamura H."/>
            <person name="Mori M."/>
            <person name="Yoshida Y."/>
            <person name="Ohtoshi R."/>
            <person name="Malay A.D."/>
            <person name="Moran D.A.P."/>
            <person name="Tomita M."/>
            <person name="Numata K."/>
            <person name="Arakawa K."/>
        </authorList>
    </citation>
    <scope>NUCLEOTIDE SEQUENCE</scope>
</reference>
<comment type="caution">
    <text evidence="1">The sequence shown here is derived from an EMBL/GenBank/DDBJ whole genome shotgun (WGS) entry which is preliminary data.</text>
</comment>
<dbReference type="AlphaFoldDB" id="A0A8X6NCM6"/>
<dbReference type="EMBL" id="BMAW01102856">
    <property type="protein sequence ID" value="GFT06263.1"/>
    <property type="molecule type" value="Genomic_DNA"/>
</dbReference>
<dbReference type="Proteomes" id="UP000887013">
    <property type="component" value="Unassembled WGS sequence"/>
</dbReference>
<dbReference type="OrthoDB" id="6072733at2759"/>